<dbReference type="SMART" id="SM00486">
    <property type="entry name" value="POLBc"/>
    <property type="match status" value="1"/>
</dbReference>
<dbReference type="InterPro" id="IPR024647">
    <property type="entry name" value="DNA_pol_a_cat_su_N"/>
</dbReference>
<dbReference type="EMBL" id="CM035414">
    <property type="protein sequence ID" value="KAH7429419.1"/>
    <property type="molecule type" value="Genomic_DNA"/>
</dbReference>
<dbReference type="OrthoDB" id="6755010at2759"/>
<dbReference type="Gene3D" id="2.40.50.730">
    <property type="match status" value="1"/>
</dbReference>
<dbReference type="GO" id="GO:0006273">
    <property type="term" value="P:lagging strand elongation"/>
    <property type="evidence" value="ECO:0007669"/>
    <property type="project" value="TreeGrafter"/>
</dbReference>
<dbReference type="GO" id="GO:1902975">
    <property type="term" value="P:mitotic DNA replication initiation"/>
    <property type="evidence" value="ECO:0007669"/>
    <property type="project" value="InterPro"/>
</dbReference>
<evidence type="ECO:0000256" key="9">
    <source>
        <dbReference type="ARBA" id="ARBA00022932"/>
    </source>
</evidence>
<dbReference type="GO" id="GO:0006272">
    <property type="term" value="P:leading strand elongation"/>
    <property type="evidence" value="ECO:0007669"/>
    <property type="project" value="TreeGrafter"/>
</dbReference>
<dbReference type="InterPro" id="IPR045846">
    <property type="entry name" value="POLBc_alpha"/>
</dbReference>
<feature type="region of interest" description="Disordered" evidence="13">
    <location>
        <begin position="148"/>
        <end position="273"/>
    </location>
</feature>
<dbReference type="Pfam" id="PF12254">
    <property type="entry name" value="DNA_pol_alpha_N"/>
    <property type="match status" value="1"/>
</dbReference>
<dbReference type="FunFam" id="3.30.420.10:FF:000043">
    <property type="entry name" value="DNA polymerase"/>
    <property type="match status" value="1"/>
</dbReference>
<comment type="similarity">
    <text evidence="2 12">Belongs to the DNA polymerase type-B family.</text>
</comment>
<dbReference type="InterPro" id="IPR043502">
    <property type="entry name" value="DNA/RNA_pol_sf"/>
</dbReference>
<feature type="compositionally biased region" description="Acidic residues" evidence="13">
    <location>
        <begin position="77"/>
        <end position="89"/>
    </location>
</feature>
<keyword evidence="19" id="KW-1185">Reference proteome</keyword>
<dbReference type="Gene3D" id="1.10.3200.20">
    <property type="entry name" value="DNA Polymerase alpha, zinc finger"/>
    <property type="match status" value="1"/>
</dbReference>
<evidence type="ECO:0000256" key="12">
    <source>
        <dbReference type="RuleBase" id="RU000442"/>
    </source>
</evidence>
<dbReference type="Gene3D" id="6.10.10.100">
    <property type="match status" value="1"/>
</dbReference>
<dbReference type="Gene3D" id="3.30.70.2820">
    <property type="match status" value="1"/>
</dbReference>
<dbReference type="CDD" id="cd05532">
    <property type="entry name" value="POLBc_alpha"/>
    <property type="match status" value="1"/>
</dbReference>
<dbReference type="GO" id="GO:0005658">
    <property type="term" value="C:alpha DNA polymerase:primase complex"/>
    <property type="evidence" value="ECO:0007669"/>
    <property type="project" value="TreeGrafter"/>
</dbReference>
<dbReference type="EC" id="2.7.7.7" evidence="12"/>
<dbReference type="Gene3D" id="3.90.1600.10">
    <property type="entry name" value="Palm domain of DNA polymerase"/>
    <property type="match status" value="1"/>
</dbReference>
<dbReference type="Pfam" id="PF00136">
    <property type="entry name" value="DNA_pol_B"/>
    <property type="match status" value="1"/>
</dbReference>
<dbReference type="PRINTS" id="PR00106">
    <property type="entry name" value="DNAPOLB"/>
</dbReference>
<comment type="catalytic activity">
    <reaction evidence="12">
        <text>DNA(n) + a 2'-deoxyribonucleoside 5'-triphosphate = DNA(n+1) + diphosphate</text>
        <dbReference type="Rhea" id="RHEA:22508"/>
        <dbReference type="Rhea" id="RHEA-COMP:17339"/>
        <dbReference type="Rhea" id="RHEA-COMP:17340"/>
        <dbReference type="ChEBI" id="CHEBI:33019"/>
        <dbReference type="ChEBI" id="CHEBI:61560"/>
        <dbReference type="ChEBI" id="CHEBI:173112"/>
        <dbReference type="EC" id="2.7.7.7"/>
    </reaction>
</comment>
<dbReference type="Proteomes" id="UP000825935">
    <property type="component" value="Chromosome 9"/>
</dbReference>
<dbReference type="GO" id="GO:0003887">
    <property type="term" value="F:DNA-directed DNA polymerase activity"/>
    <property type="evidence" value="ECO:0007669"/>
    <property type="project" value="UniProtKB-KW"/>
</dbReference>
<evidence type="ECO:0000259" key="14">
    <source>
        <dbReference type="Pfam" id="PF00136"/>
    </source>
</evidence>
<evidence type="ECO:0000256" key="1">
    <source>
        <dbReference type="ARBA" id="ARBA00004123"/>
    </source>
</evidence>
<feature type="domain" description="Zinc finger DNA-directed DNA polymerase family B alpha" evidence="16">
    <location>
        <begin position="1353"/>
        <end position="1564"/>
    </location>
</feature>
<keyword evidence="6" id="KW-0479">Metal-binding</keyword>
<dbReference type="GO" id="GO:0003688">
    <property type="term" value="F:DNA replication origin binding"/>
    <property type="evidence" value="ECO:0007669"/>
    <property type="project" value="TreeGrafter"/>
</dbReference>
<sequence>MAPAERRGSSVSNEASARASALAQLQSLRQQGGRRVDGFQLKLEDKIYDTLPEAEYNLLVAKRRQSDKGFVVGDEGLGYEDIGEEEDWETDVRPESSDEEDLSNGKAKKSKSRASSDAKKEPASKKASSLSAAAALLGRQRVSSMFAAASGMPASKRSYPASGNANHSADNILDDVLADITVDDSDRERERRRRGGSKRSNHNMSAPAPSTSMPVHSNQMFAKPDQPPKSAAVETRVLVSPPSNQDVPSPAVSSDSLKDSVKDIPKEEMDVPHNEFSSIVDHEDSSLLPQDEAKDVMMPETETRDHAMESVKKEDAESKSGLNAKVMQSSTNVKASAPWHGSLEMGLEKKIKAEELAENNFVENPDGLPLDGDGRMNFFMLDAYEEAFGGNPGTIFLFGKVNNGNKYVSCCVLVRNIQRCVYAVPAPSIFPLGLLKAYEEDCKSKDPQKQVEFMKKLQDMSKDLKAELSQKLMDMNVDKFRMAPVKRSYAFENPGVPVGENYFLKLSYPFKNAALPGDMKGLHFLCLLGTNTSALELFLIKRKIKGPTWLSIENPASCSGPSQVSWCKIELAVDSPKQIMVTPPGKAPEKIPPVVVASLNLKTVVNHKHNVNEVVSASVIYCEKVKVDMPMPQSEWNTSDMLSHFSIVRKLDGGIFPVGFTTEVTQMNTKAGCNVLGLESSERALLNRLLIKLHQIDPDVLVGHNISGFDLDVLLHRLQDCKVQSNTWSKIGRLKRSSMPRLTGGGTTFGAGASQGALTCIAGRLLCDTYVASRDLLKEVNYTLTQLSRSQLGRERRELSPDDIPRMYETATSLKEMVECGETDAWLALGLMFRLSVLPLTRQLTNISGNLWNKTLQGARAQRIEYLLLHEFHSRKYIVPDKMTAREKENLAHKRKAMKEVDNNEEDVAEEEDLKTVSGKHKKGPAYLGGLVLEPKKGLYDKFVLLLDFNSLYPSIIQEYNLCFTTVERPTDGSIPNIPSTDVTGILPQILKILVERRRQVKQWLKQALDSLRRQQLDIQQQALKLTANSIYGCLGFTNSRFYAKPLAELITSQGREILQSTVDLVQNNMNLEVIYGDTDSIMIYTGLDDIQMVKTIAVKVIKEVNKKYKLLEIDLDGFFKRMLLLKKKKYAAVKMEANGDGTFREVIDQKGLDIVRRDWSLVSKDVGKFCLEQILSGGTREDVVESIHFELMKLQEEMRNGQVDLEKYVITKSLTKAPEAYPDAKNQPHVQVALRLKQAGHRVGCSVGDTVPYIICVEKLYLQGSNSNLGIADRARHPDELKQDPGNWMVDIDYYLSQQIHPVVSRLCAPIEGTDAKRLAECLGLNSSKFQAKSSASLVQKEEALVSASAILDDDDRYRHCDPLSLICPSCLNRYDFPGIWRIMEISREDVEGNTSLDESKTGLSTPLPEDYLQCTKCRNTQNAQKLSSAMLANQLKQRVDEFVGRYYEGWMKCDDELCGHMTRTINLRVLGELERGTICPNYPRCNGHLIRQYTEVDLFKQLTHYSRLLDVNRAVEKVPEIGARLSAEKRFAALRRIVDPALQILQHIRDLCAYRWVQMEALCISVA</sequence>
<dbReference type="InterPro" id="IPR015088">
    <property type="entry name" value="Znf_DNA-dir_DNA_pol_B_alpha"/>
</dbReference>
<evidence type="ECO:0000256" key="10">
    <source>
        <dbReference type="ARBA" id="ARBA00023125"/>
    </source>
</evidence>
<evidence type="ECO:0000256" key="2">
    <source>
        <dbReference type="ARBA" id="ARBA00005755"/>
    </source>
</evidence>
<dbReference type="OMA" id="MTKMNVG"/>
<keyword evidence="3 12" id="KW-0808">Transferase</keyword>
<dbReference type="PANTHER" id="PTHR45861:SF1">
    <property type="entry name" value="DNA POLYMERASE ALPHA CATALYTIC SUBUNIT"/>
    <property type="match status" value="1"/>
</dbReference>
<feature type="region of interest" description="Disordered" evidence="13">
    <location>
        <begin position="1"/>
        <end position="20"/>
    </location>
</feature>
<feature type="domain" description="DNA-directed DNA polymerase family B exonuclease" evidence="15">
    <location>
        <begin position="529"/>
        <end position="785"/>
    </location>
</feature>
<keyword evidence="8" id="KW-0862">Zinc</keyword>
<dbReference type="InterPro" id="IPR038256">
    <property type="entry name" value="Pol_alpha_znc_sf"/>
</dbReference>
<dbReference type="InterPro" id="IPR006172">
    <property type="entry name" value="DNA-dir_DNA_pol_B"/>
</dbReference>
<feature type="compositionally biased region" description="Polar residues" evidence="13">
    <location>
        <begin position="202"/>
        <end position="220"/>
    </location>
</feature>
<evidence type="ECO:0000256" key="8">
    <source>
        <dbReference type="ARBA" id="ARBA00022833"/>
    </source>
</evidence>
<keyword evidence="9 12" id="KW-0239">DNA-directed DNA polymerase</keyword>
<evidence type="ECO:0000259" key="17">
    <source>
        <dbReference type="Pfam" id="PF12254"/>
    </source>
</evidence>
<dbReference type="InterPro" id="IPR042087">
    <property type="entry name" value="DNA_pol_B_thumb"/>
</dbReference>
<keyword evidence="10 12" id="KW-0238">DNA-binding</keyword>
<dbReference type="InterPro" id="IPR017964">
    <property type="entry name" value="DNA-dir_DNA_pol_B_CS"/>
</dbReference>
<protein>
    <recommendedName>
        <fullName evidence="12">DNA polymerase</fullName>
        <ecNumber evidence="12">2.7.7.7</ecNumber>
    </recommendedName>
</protein>
<dbReference type="GO" id="GO:0000166">
    <property type="term" value="F:nucleotide binding"/>
    <property type="evidence" value="ECO:0007669"/>
    <property type="project" value="InterPro"/>
</dbReference>
<dbReference type="SUPFAM" id="SSF53098">
    <property type="entry name" value="Ribonuclease H-like"/>
    <property type="match status" value="1"/>
</dbReference>
<feature type="domain" description="DNA-directed DNA polymerase family B multifunctional" evidence="14">
    <location>
        <begin position="851"/>
        <end position="1312"/>
    </location>
</feature>
<evidence type="ECO:0000256" key="4">
    <source>
        <dbReference type="ARBA" id="ARBA00022695"/>
    </source>
</evidence>
<proteinExistence type="inferred from homology"/>
<gene>
    <name evidence="18" type="ORF">KP509_09G047200</name>
</gene>
<feature type="domain" description="DNA polymerase alpha catalytic subunit N-terminal" evidence="17">
    <location>
        <begin position="22"/>
        <end position="89"/>
    </location>
</feature>
<keyword evidence="4 12" id="KW-0548">Nucleotidyltransferase</keyword>
<name>A0A8T2UA83_CERRI</name>
<keyword evidence="11" id="KW-0539">Nucleus</keyword>
<dbReference type="InterPro" id="IPR012337">
    <property type="entry name" value="RNaseH-like_sf"/>
</dbReference>
<dbReference type="Gene3D" id="1.10.132.60">
    <property type="entry name" value="DNA polymerase family B, C-terminal domain"/>
    <property type="match status" value="1"/>
</dbReference>
<evidence type="ECO:0000256" key="7">
    <source>
        <dbReference type="ARBA" id="ARBA00022771"/>
    </source>
</evidence>
<reference evidence="18" key="1">
    <citation type="submission" date="2021-08" db="EMBL/GenBank/DDBJ databases">
        <title>WGS assembly of Ceratopteris richardii.</title>
        <authorList>
            <person name="Marchant D.B."/>
            <person name="Chen G."/>
            <person name="Jenkins J."/>
            <person name="Shu S."/>
            <person name="Leebens-Mack J."/>
            <person name="Grimwood J."/>
            <person name="Schmutz J."/>
            <person name="Soltis P."/>
            <person name="Soltis D."/>
            <person name="Chen Z.-H."/>
        </authorList>
    </citation>
    <scope>NUCLEOTIDE SEQUENCE</scope>
    <source>
        <strain evidence="18">Whitten #5841</strain>
        <tissue evidence="18">Leaf</tissue>
    </source>
</reference>
<comment type="subcellular location">
    <subcellularLocation>
        <location evidence="1">Nucleus</location>
    </subcellularLocation>
</comment>
<evidence type="ECO:0000256" key="13">
    <source>
        <dbReference type="SAM" id="MobiDB-lite"/>
    </source>
</evidence>
<dbReference type="NCBIfam" id="TIGR00592">
    <property type="entry name" value="pol2"/>
    <property type="match status" value="1"/>
</dbReference>
<dbReference type="Pfam" id="PF03104">
    <property type="entry name" value="DNA_pol_B_exo1"/>
    <property type="match status" value="1"/>
</dbReference>
<dbReference type="PANTHER" id="PTHR45861">
    <property type="entry name" value="DNA POLYMERASE ALPHA CATALYTIC SUBUNIT"/>
    <property type="match status" value="1"/>
</dbReference>
<dbReference type="GO" id="GO:0003697">
    <property type="term" value="F:single-stranded DNA binding"/>
    <property type="evidence" value="ECO:0007669"/>
    <property type="project" value="TreeGrafter"/>
</dbReference>
<dbReference type="GO" id="GO:0008270">
    <property type="term" value="F:zinc ion binding"/>
    <property type="evidence" value="ECO:0007669"/>
    <property type="project" value="UniProtKB-KW"/>
</dbReference>
<evidence type="ECO:0000256" key="6">
    <source>
        <dbReference type="ARBA" id="ARBA00022723"/>
    </source>
</evidence>
<feature type="compositionally biased region" description="Basic residues" evidence="13">
    <location>
        <begin position="190"/>
        <end position="201"/>
    </location>
</feature>
<evidence type="ECO:0000259" key="15">
    <source>
        <dbReference type="Pfam" id="PF03104"/>
    </source>
</evidence>
<organism evidence="18 19">
    <name type="scientific">Ceratopteris richardii</name>
    <name type="common">Triangle waterfern</name>
    <dbReference type="NCBI Taxonomy" id="49495"/>
    <lineage>
        <taxon>Eukaryota</taxon>
        <taxon>Viridiplantae</taxon>
        <taxon>Streptophyta</taxon>
        <taxon>Embryophyta</taxon>
        <taxon>Tracheophyta</taxon>
        <taxon>Polypodiopsida</taxon>
        <taxon>Polypodiidae</taxon>
        <taxon>Polypodiales</taxon>
        <taxon>Pteridineae</taxon>
        <taxon>Pteridaceae</taxon>
        <taxon>Parkerioideae</taxon>
        <taxon>Ceratopteris</taxon>
    </lineage>
</organism>
<evidence type="ECO:0000313" key="19">
    <source>
        <dbReference type="Proteomes" id="UP000825935"/>
    </source>
</evidence>
<feature type="compositionally biased region" description="Basic and acidic residues" evidence="13">
    <location>
        <begin position="256"/>
        <end position="273"/>
    </location>
</feature>
<evidence type="ECO:0000256" key="11">
    <source>
        <dbReference type="ARBA" id="ARBA00023242"/>
    </source>
</evidence>
<dbReference type="GO" id="GO:0003682">
    <property type="term" value="F:chromatin binding"/>
    <property type="evidence" value="ECO:0007669"/>
    <property type="project" value="TreeGrafter"/>
</dbReference>
<dbReference type="Gene3D" id="3.30.420.10">
    <property type="entry name" value="Ribonuclease H-like superfamily/Ribonuclease H"/>
    <property type="match status" value="1"/>
</dbReference>
<dbReference type="FunFam" id="1.10.132.60:FF:000004">
    <property type="entry name" value="DNA polymerase"/>
    <property type="match status" value="1"/>
</dbReference>
<dbReference type="InterPro" id="IPR006134">
    <property type="entry name" value="DNA-dir_DNA_pol_B_multi_dom"/>
</dbReference>
<feature type="compositionally biased region" description="Acidic residues" evidence="13">
    <location>
        <begin position="172"/>
        <end position="183"/>
    </location>
</feature>
<evidence type="ECO:0000256" key="5">
    <source>
        <dbReference type="ARBA" id="ARBA00022705"/>
    </source>
</evidence>
<dbReference type="InterPro" id="IPR023211">
    <property type="entry name" value="DNA_pol_palm_dom_sf"/>
</dbReference>
<dbReference type="SUPFAM" id="SSF56672">
    <property type="entry name" value="DNA/RNA polymerases"/>
    <property type="match status" value="1"/>
</dbReference>
<dbReference type="CDD" id="cd05776">
    <property type="entry name" value="DNA_polB_alpha_exo"/>
    <property type="match status" value="1"/>
</dbReference>
<dbReference type="InterPro" id="IPR006133">
    <property type="entry name" value="DNA-dir_DNA_pol_B_exonuc"/>
</dbReference>
<dbReference type="FunFam" id="1.10.287.690:FF:000004">
    <property type="entry name" value="DNA polymerase"/>
    <property type="match status" value="1"/>
</dbReference>
<dbReference type="InterPro" id="IPR036397">
    <property type="entry name" value="RNaseH_sf"/>
</dbReference>
<keyword evidence="7" id="KW-0863">Zinc-finger</keyword>
<comment type="caution">
    <text evidence="18">The sequence shown here is derived from an EMBL/GenBank/DDBJ whole genome shotgun (WGS) entry which is preliminary data.</text>
</comment>
<keyword evidence="5 12" id="KW-0235">DNA replication</keyword>
<feature type="compositionally biased region" description="Basic and acidic residues" evidence="13">
    <location>
        <begin position="114"/>
        <end position="124"/>
    </location>
</feature>
<feature type="region of interest" description="Disordered" evidence="13">
    <location>
        <begin position="70"/>
        <end position="130"/>
    </location>
</feature>
<accession>A0A8T2UA83</accession>
<evidence type="ECO:0000259" key="16">
    <source>
        <dbReference type="Pfam" id="PF08996"/>
    </source>
</evidence>
<evidence type="ECO:0000313" key="18">
    <source>
        <dbReference type="EMBL" id="KAH7429419.1"/>
    </source>
</evidence>
<dbReference type="Pfam" id="PF08996">
    <property type="entry name" value="zf-DNA_Pol"/>
    <property type="match status" value="1"/>
</dbReference>
<dbReference type="PROSITE" id="PS00116">
    <property type="entry name" value="DNA_POLYMERASE_B"/>
    <property type="match status" value="1"/>
</dbReference>
<evidence type="ECO:0000256" key="3">
    <source>
        <dbReference type="ARBA" id="ARBA00022679"/>
    </source>
</evidence>
<dbReference type="Gene3D" id="1.10.287.690">
    <property type="entry name" value="Helix hairpin bin"/>
    <property type="match status" value="1"/>
</dbReference>